<dbReference type="Proteomes" id="UP001193389">
    <property type="component" value="Chromosome"/>
</dbReference>
<dbReference type="KEGG" id="anf:AQPE_3792"/>
<accession>A0A5K7SDR2</accession>
<protein>
    <submittedName>
        <fullName evidence="1">Zn-ribbon-containing, possibly RNA-binding protein and truncated derivatives</fullName>
    </submittedName>
</protein>
<evidence type="ECO:0000313" key="2">
    <source>
        <dbReference type="Proteomes" id="UP001193389"/>
    </source>
</evidence>
<name>A0A5K7SDR2_9BACT</name>
<reference evidence="1" key="1">
    <citation type="journal article" date="2020" name="Int. J. Syst. Evol. Microbiol.">
        <title>Aquipluma nitroreducens gen. nov. sp. nov., a novel facultatively anaerobic bacterium isolated from a freshwater lake.</title>
        <authorList>
            <person name="Watanabe M."/>
            <person name="Kojima H."/>
            <person name="Fukui M."/>
        </authorList>
    </citation>
    <scope>NUCLEOTIDE SEQUENCE</scope>
    <source>
        <strain evidence="1">MeG22</strain>
    </source>
</reference>
<dbReference type="PANTHER" id="PTHR36456">
    <property type="entry name" value="UPF0232 PROTEIN SCO3875"/>
    <property type="match status" value="1"/>
</dbReference>
<organism evidence="1 2">
    <name type="scientific">Aquipluma nitroreducens</name>
    <dbReference type="NCBI Taxonomy" id="2010828"/>
    <lineage>
        <taxon>Bacteria</taxon>
        <taxon>Pseudomonadati</taxon>
        <taxon>Bacteroidota</taxon>
        <taxon>Bacteroidia</taxon>
        <taxon>Marinilabiliales</taxon>
        <taxon>Prolixibacteraceae</taxon>
        <taxon>Aquipluma</taxon>
    </lineage>
</organism>
<evidence type="ECO:0000313" key="1">
    <source>
        <dbReference type="EMBL" id="BBE19606.1"/>
    </source>
</evidence>
<dbReference type="AlphaFoldDB" id="A0A5K7SDR2"/>
<sequence>MLKSYVQENNLERKLNELDLIKSWESVMGKTVSRYTGNLYIQNSTLFVETTSPIVRNELLMMKEEIRVRLNEVVGEELIKAIIFR</sequence>
<keyword evidence="2" id="KW-1185">Reference proteome</keyword>
<dbReference type="Pfam" id="PF05258">
    <property type="entry name" value="DciA"/>
    <property type="match status" value="1"/>
</dbReference>
<gene>
    <name evidence="1" type="ORF">AQPE_3792</name>
</gene>
<dbReference type="EMBL" id="AP018694">
    <property type="protein sequence ID" value="BBE19606.1"/>
    <property type="molecule type" value="Genomic_DNA"/>
</dbReference>
<dbReference type="InterPro" id="IPR007922">
    <property type="entry name" value="DciA-like"/>
</dbReference>
<proteinExistence type="predicted"/>
<dbReference type="PANTHER" id="PTHR36456:SF1">
    <property type="entry name" value="UPF0232 PROTEIN SCO3875"/>
    <property type="match status" value="1"/>
</dbReference>